<dbReference type="InParanoid" id="A0A0C3DVR2"/>
<name>A0A0C3DVR2_9AGAM</name>
<evidence type="ECO:0000313" key="1">
    <source>
        <dbReference type="EMBL" id="KIM60299.1"/>
    </source>
</evidence>
<evidence type="ECO:0000313" key="2">
    <source>
        <dbReference type="Proteomes" id="UP000053989"/>
    </source>
</evidence>
<sequence length="163" mass="17787">MQCGSNYSPSCSVCNVKIGLDILCCHHFHPDCDVDKFLFRFFFFLAFSCTSHSQTKSLGRRVSGCPLIVSSALQRNIIHPTSPENLCRASSFHIVVPQHWLYLLLADLPSLACLPQGLLLLKAFQYALPLRLIASCGGLLGFSLGLEYHANVATASLNSGALT</sequence>
<keyword evidence="2" id="KW-1185">Reference proteome</keyword>
<protein>
    <submittedName>
        <fullName evidence="1">Uncharacterized protein</fullName>
    </submittedName>
</protein>
<organism evidence="1 2">
    <name type="scientific">Scleroderma citrinum Foug A</name>
    <dbReference type="NCBI Taxonomy" id="1036808"/>
    <lineage>
        <taxon>Eukaryota</taxon>
        <taxon>Fungi</taxon>
        <taxon>Dikarya</taxon>
        <taxon>Basidiomycota</taxon>
        <taxon>Agaricomycotina</taxon>
        <taxon>Agaricomycetes</taxon>
        <taxon>Agaricomycetidae</taxon>
        <taxon>Boletales</taxon>
        <taxon>Sclerodermatineae</taxon>
        <taxon>Sclerodermataceae</taxon>
        <taxon>Scleroderma</taxon>
    </lineage>
</organism>
<dbReference type="HOGENOM" id="CLU_1628060_0_0_1"/>
<accession>A0A0C3DVR2</accession>
<reference evidence="2" key="2">
    <citation type="submission" date="2015-01" db="EMBL/GenBank/DDBJ databases">
        <title>Evolutionary Origins and Diversification of the Mycorrhizal Mutualists.</title>
        <authorList>
            <consortium name="DOE Joint Genome Institute"/>
            <consortium name="Mycorrhizal Genomics Consortium"/>
            <person name="Kohler A."/>
            <person name="Kuo A."/>
            <person name="Nagy L.G."/>
            <person name="Floudas D."/>
            <person name="Copeland A."/>
            <person name="Barry K.W."/>
            <person name="Cichocki N."/>
            <person name="Veneault-Fourrey C."/>
            <person name="LaButti K."/>
            <person name="Lindquist E.A."/>
            <person name="Lipzen A."/>
            <person name="Lundell T."/>
            <person name="Morin E."/>
            <person name="Murat C."/>
            <person name="Riley R."/>
            <person name="Ohm R."/>
            <person name="Sun H."/>
            <person name="Tunlid A."/>
            <person name="Henrissat B."/>
            <person name="Grigoriev I.V."/>
            <person name="Hibbett D.S."/>
            <person name="Martin F."/>
        </authorList>
    </citation>
    <scope>NUCLEOTIDE SEQUENCE [LARGE SCALE GENOMIC DNA]</scope>
    <source>
        <strain evidence="2">Foug A</strain>
    </source>
</reference>
<dbReference type="EMBL" id="KN822063">
    <property type="protein sequence ID" value="KIM60299.1"/>
    <property type="molecule type" value="Genomic_DNA"/>
</dbReference>
<dbReference type="AlphaFoldDB" id="A0A0C3DVR2"/>
<reference evidence="1 2" key="1">
    <citation type="submission" date="2014-04" db="EMBL/GenBank/DDBJ databases">
        <authorList>
            <consortium name="DOE Joint Genome Institute"/>
            <person name="Kuo A."/>
            <person name="Kohler A."/>
            <person name="Nagy L.G."/>
            <person name="Floudas D."/>
            <person name="Copeland A."/>
            <person name="Barry K.W."/>
            <person name="Cichocki N."/>
            <person name="Veneault-Fourrey C."/>
            <person name="LaButti K."/>
            <person name="Lindquist E.A."/>
            <person name="Lipzen A."/>
            <person name="Lundell T."/>
            <person name="Morin E."/>
            <person name="Murat C."/>
            <person name="Sun H."/>
            <person name="Tunlid A."/>
            <person name="Henrissat B."/>
            <person name="Grigoriev I.V."/>
            <person name="Hibbett D.S."/>
            <person name="Martin F."/>
            <person name="Nordberg H.P."/>
            <person name="Cantor M.N."/>
            <person name="Hua S.X."/>
        </authorList>
    </citation>
    <scope>NUCLEOTIDE SEQUENCE [LARGE SCALE GENOMIC DNA]</scope>
    <source>
        <strain evidence="1 2">Foug A</strain>
    </source>
</reference>
<dbReference type="Proteomes" id="UP000053989">
    <property type="component" value="Unassembled WGS sequence"/>
</dbReference>
<proteinExistence type="predicted"/>
<gene>
    <name evidence="1" type="ORF">SCLCIDRAFT_959852</name>
</gene>